<evidence type="ECO:0000313" key="3">
    <source>
        <dbReference type="Proteomes" id="UP000261032"/>
    </source>
</evidence>
<dbReference type="AlphaFoldDB" id="A0A3E3E8Q5"/>
<evidence type="ECO:0000256" key="1">
    <source>
        <dbReference type="SAM" id="Phobius"/>
    </source>
</evidence>
<reference evidence="2 3" key="1">
    <citation type="submission" date="2018-08" db="EMBL/GenBank/DDBJ databases">
        <title>A genome reference for cultivated species of the human gut microbiota.</title>
        <authorList>
            <person name="Zou Y."/>
            <person name="Xue W."/>
            <person name="Luo G."/>
        </authorList>
    </citation>
    <scope>NUCLEOTIDE SEQUENCE [LARGE SCALE GENOMIC DNA]</scope>
    <source>
        <strain evidence="2 3">OM06-4</strain>
    </source>
</reference>
<keyword evidence="1" id="KW-1133">Transmembrane helix</keyword>
<keyword evidence="1" id="KW-0812">Transmembrane</keyword>
<evidence type="ECO:0008006" key="4">
    <source>
        <dbReference type="Google" id="ProtNLM"/>
    </source>
</evidence>
<accession>A0A3E3E8Q5</accession>
<comment type="caution">
    <text evidence="2">The sequence shown here is derived from an EMBL/GenBank/DDBJ whole genome shotgun (WGS) entry which is preliminary data.</text>
</comment>
<keyword evidence="1" id="KW-0472">Membrane</keyword>
<gene>
    <name evidence="2" type="ORF">DXB93_16775</name>
</gene>
<protein>
    <recommendedName>
        <fullName evidence="4">Transmembrane protein</fullName>
    </recommendedName>
</protein>
<dbReference type="EMBL" id="QUSL01000042">
    <property type="protein sequence ID" value="RGD78903.1"/>
    <property type="molecule type" value="Genomic_DNA"/>
</dbReference>
<name>A0A3E3E8Q5_9FIRM</name>
<evidence type="ECO:0000313" key="2">
    <source>
        <dbReference type="EMBL" id="RGD78903.1"/>
    </source>
</evidence>
<sequence length="105" mass="12659">MPFFQTHSKSLIFYLQNPELYSPTIIFMMIAIIIVTASYGNRQIIVIDKKYFKYCSNQNLWFNYQQFYRIIFNWEPTFDIQIPLVNIAKIALSYSDIYILCNQIY</sequence>
<proteinExistence type="predicted"/>
<dbReference type="Proteomes" id="UP000261032">
    <property type="component" value="Unassembled WGS sequence"/>
</dbReference>
<organism evidence="2 3">
    <name type="scientific">Thomasclavelia ramosa</name>
    <dbReference type="NCBI Taxonomy" id="1547"/>
    <lineage>
        <taxon>Bacteria</taxon>
        <taxon>Bacillati</taxon>
        <taxon>Bacillota</taxon>
        <taxon>Erysipelotrichia</taxon>
        <taxon>Erysipelotrichales</taxon>
        <taxon>Coprobacillaceae</taxon>
        <taxon>Thomasclavelia</taxon>
    </lineage>
</organism>
<feature type="transmembrane region" description="Helical" evidence="1">
    <location>
        <begin position="20"/>
        <end position="40"/>
    </location>
</feature>